<organism evidence="1 2">
    <name type="scientific">Channa striata</name>
    <name type="common">Snakehead murrel</name>
    <name type="synonym">Ophicephalus striatus</name>
    <dbReference type="NCBI Taxonomy" id="64152"/>
    <lineage>
        <taxon>Eukaryota</taxon>
        <taxon>Metazoa</taxon>
        <taxon>Chordata</taxon>
        <taxon>Craniata</taxon>
        <taxon>Vertebrata</taxon>
        <taxon>Euteleostomi</taxon>
        <taxon>Actinopterygii</taxon>
        <taxon>Neopterygii</taxon>
        <taxon>Teleostei</taxon>
        <taxon>Neoteleostei</taxon>
        <taxon>Acanthomorphata</taxon>
        <taxon>Anabantaria</taxon>
        <taxon>Anabantiformes</taxon>
        <taxon>Channoidei</taxon>
        <taxon>Channidae</taxon>
        <taxon>Channa</taxon>
    </lineage>
</organism>
<evidence type="ECO:0000313" key="1">
    <source>
        <dbReference type="EMBL" id="KAK2814323.1"/>
    </source>
</evidence>
<gene>
    <name evidence="1" type="ORF">Q5P01_000615</name>
</gene>
<dbReference type="AlphaFoldDB" id="A0AA88IRU0"/>
<proteinExistence type="predicted"/>
<dbReference type="PANTHER" id="PTHR45913">
    <property type="entry name" value="EPM2A-INTERACTING PROTEIN 1"/>
    <property type="match status" value="1"/>
</dbReference>
<sequence>MREKQAGELTVYHCIIHQEALCGKALKMDHIMNTVTQVVNFIKAKGLNHRQFKSFLEQLGADHSDMPYHTEVRWLSRGKVARRCFELREEIWIKKFQCELAFLCDIMNHLDTLNLKLQGRAHVITDMYNAVKAFRTKLCLWESQMQQGNLAHFFMKEQTTTAVMPFAQFYHNYYYNLQMELIELQCHDTLKSKYDSVGAAQFPPYLPDTLPELRAQAAQMLSMLGEHISVRATVFVNEDEQNTT</sequence>
<dbReference type="EMBL" id="JAUPFM010000057">
    <property type="protein sequence ID" value="KAK2814323.1"/>
    <property type="molecule type" value="Genomic_DNA"/>
</dbReference>
<keyword evidence="2" id="KW-1185">Reference proteome</keyword>
<comment type="caution">
    <text evidence="1">The sequence shown here is derived from an EMBL/GenBank/DDBJ whole genome shotgun (WGS) entry which is preliminary data.</text>
</comment>
<name>A0AA88IRU0_CHASR</name>
<reference evidence="1" key="1">
    <citation type="submission" date="2023-07" db="EMBL/GenBank/DDBJ databases">
        <title>Chromosome-level Genome Assembly of Striped Snakehead (Channa striata).</title>
        <authorList>
            <person name="Liu H."/>
        </authorList>
    </citation>
    <scope>NUCLEOTIDE SEQUENCE</scope>
    <source>
        <strain evidence="1">Gz</strain>
        <tissue evidence="1">Muscle</tissue>
    </source>
</reference>
<evidence type="ECO:0000313" key="2">
    <source>
        <dbReference type="Proteomes" id="UP001187415"/>
    </source>
</evidence>
<dbReference type="PANTHER" id="PTHR45913:SF11">
    <property type="entry name" value="EPM2A-INTERACTING PROTEIN 1"/>
    <property type="match status" value="1"/>
</dbReference>
<protein>
    <submittedName>
        <fullName evidence="1">Uncharacterized protein</fullName>
    </submittedName>
</protein>
<accession>A0AA88IRU0</accession>
<dbReference type="Proteomes" id="UP001187415">
    <property type="component" value="Unassembled WGS sequence"/>
</dbReference>